<reference evidence="8 9" key="1">
    <citation type="submission" date="2019-09" db="EMBL/GenBank/DDBJ databases">
        <title>Taxonomy of Antarctic Massilia spp.: description of Massilia rubra sp. nov., Massilia aquatica sp. nov., Massilia mucilaginosa sp. nov., Massilia frigida sp. nov. isolated from streams, lakes and regoliths.</title>
        <authorList>
            <person name="Holochova P."/>
            <person name="Sedlacek I."/>
            <person name="Kralova S."/>
            <person name="Maslanova I."/>
            <person name="Busse H.-J."/>
            <person name="Stankova E."/>
            <person name="Vrbovska V."/>
            <person name="Kovarovic V."/>
            <person name="Bartak M."/>
            <person name="Svec P."/>
            <person name="Pantucek R."/>
        </authorList>
    </citation>
    <scope>NUCLEOTIDE SEQUENCE [LARGE SCALE GENOMIC DNA]</scope>
    <source>
        <strain evidence="8 9">CCM 8693</strain>
    </source>
</reference>
<keyword evidence="3 5" id="KW-0238">DNA-binding</keyword>
<evidence type="ECO:0000256" key="1">
    <source>
        <dbReference type="ARBA" id="ARBA00022491"/>
    </source>
</evidence>
<dbReference type="InterPro" id="IPR036271">
    <property type="entry name" value="Tet_transcr_reg_TetR-rel_C_sf"/>
</dbReference>
<dbReference type="PANTHER" id="PTHR30055">
    <property type="entry name" value="HTH-TYPE TRANSCRIPTIONAL REGULATOR RUTR"/>
    <property type="match status" value="1"/>
</dbReference>
<dbReference type="InterPro" id="IPR001647">
    <property type="entry name" value="HTH_TetR"/>
</dbReference>
<dbReference type="PANTHER" id="PTHR30055:SF234">
    <property type="entry name" value="HTH-TYPE TRANSCRIPTIONAL REGULATOR BETI"/>
    <property type="match status" value="1"/>
</dbReference>
<sequence>MGIMERLDGATLRQPTAPAAETRQTHAAPADLRKPHATGSHTRKRLLLVALKLFGERGYANTSTRAIAQAARVNIASISYYFDSKEGLYCAALDQLVSASRLDVSAFTAPGQPIGTLLHDLFSSLLAPLRKGRTAGFAVRLCLHELIAPTPMCRDKIAPVIRDIHQALVGVLCSHLGPSAAHEDVSRLAFTILGMALQPVMMRDVIDGIHPGLLQSDAALDTWITRMVEGSTAMIAAEQRRLASSAAR</sequence>
<evidence type="ECO:0000256" key="5">
    <source>
        <dbReference type="PROSITE-ProRule" id="PRU00335"/>
    </source>
</evidence>
<evidence type="ECO:0000259" key="7">
    <source>
        <dbReference type="PROSITE" id="PS50977"/>
    </source>
</evidence>
<dbReference type="InterPro" id="IPR050109">
    <property type="entry name" value="HTH-type_TetR-like_transc_reg"/>
</dbReference>
<evidence type="ECO:0000256" key="6">
    <source>
        <dbReference type="SAM" id="MobiDB-lite"/>
    </source>
</evidence>
<dbReference type="InterPro" id="IPR009057">
    <property type="entry name" value="Homeodomain-like_sf"/>
</dbReference>
<feature type="domain" description="HTH tetR-type" evidence="7">
    <location>
        <begin position="40"/>
        <end position="100"/>
    </location>
</feature>
<dbReference type="Pfam" id="PF00440">
    <property type="entry name" value="TetR_N"/>
    <property type="match status" value="1"/>
</dbReference>
<dbReference type="PRINTS" id="PR00455">
    <property type="entry name" value="HTHTETR"/>
</dbReference>
<keyword evidence="9" id="KW-1185">Reference proteome</keyword>
<dbReference type="PROSITE" id="PS01081">
    <property type="entry name" value="HTH_TETR_1"/>
    <property type="match status" value="1"/>
</dbReference>
<name>A0ABX0M7P1_9BURK</name>
<proteinExistence type="predicted"/>
<dbReference type="Proteomes" id="UP000819052">
    <property type="component" value="Unassembled WGS sequence"/>
</dbReference>
<evidence type="ECO:0000313" key="9">
    <source>
        <dbReference type="Proteomes" id="UP000819052"/>
    </source>
</evidence>
<dbReference type="Pfam" id="PF09209">
    <property type="entry name" value="CecR_C"/>
    <property type="match status" value="1"/>
</dbReference>
<evidence type="ECO:0000256" key="2">
    <source>
        <dbReference type="ARBA" id="ARBA00023015"/>
    </source>
</evidence>
<keyword evidence="4" id="KW-0804">Transcription</keyword>
<dbReference type="EMBL" id="VVIW01000013">
    <property type="protein sequence ID" value="NHZ42608.1"/>
    <property type="molecule type" value="Genomic_DNA"/>
</dbReference>
<gene>
    <name evidence="8" type="ORF">F1609_20885</name>
</gene>
<keyword evidence="2" id="KW-0805">Transcription regulation</keyword>
<evidence type="ECO:0000256" key="3">
    <source>
        <dbReference type="ARBA" id="ARBA00023125"/>
    </source>
</evidence>
<comment type="caution">
    <text evidence="8">The sequence shown here is derived from an EMBL/GenBank/DDBJ whole genome shotgun (WGS) entry which is preliminary data.</text>
</comment>
<protein>
    <submittedName>
        <fullName evidence="8">DUF1956 domain-containing protein</fullName>
    </submittedName>
</protein>
<evidence type="ECO:0000256" key="4">
    <source>
        <dbReference type="ARBA" id="ARBA00023163"/>
    </source>
</evidence>
<feature type="DNA-binding region" description="H-T-H motif" evidence="5">
    <location>
        <begin position="63"/>
        <end position="82"/>
    </location>
</feature>
<dbReference type="PROSITE" id="PS50977">
    <property type="entry name" value="HTH_TETR_2"/>
    <property type="match status" value="1"/>
</dbReference>
<dbReference type="SUPFAM" id="SSF48498">
    <property type="entry name" value="Tetracyclin repressor-like, C-terminal domain"/>
    <property type="match status" value="1"/>
</dbReference>
<dbReference type="Gene3D" id="1.10.357.10">
    <property type="entry name" value="Tetracycline Repressor, domain 2"/>
    <property type="match status" value="1"/>
</dbReference>
<dbReference type="Gene3D" id="1.10.10.60">
    <property type="entry name" value="Homeodomain-like"/>
    <property type="match status" value="1"/>
</dbReference>
<accession>A0ABX0M7P1</accession>
<dbReference type="SUPFAM" id="SSF46689">
    <property type="entry name" value="Homeodomain-like"/>
    <property type="match status" value="1"/>
</dbReference>
<dbReference type="InterPro" id="IPR015292">
    <property type="entry name" value="Tscrpt_reg_YbiH_C"/>
</dbReference>
<dbReference type="InterPro" id="IPR023772">
    <property type="entry name" value="DNA-bd_HTH_TetR-type_CS"/>
</dbReference>
<feature type="region of interest" description="Disordered" evidence="6">
    <location>
        <begin position="1"/>
        <end position="39"/>
    </location>
</feature>
<evidence type="ECO:0000313" key="8">
    <source>
        <dbReference type="EMBL" id="NHZ42608.1"/>
    </source>
</evidence>
<organism evidence="8 9">
    <name type="scientific">Massilia aquatica</name>
    <dbReference type="NCBI Taxonomy" id="2609000"/>
    <lineage>
        <taxon>Bacteria</taxon>
        <taxon>Pseudomonadati</taxon>
        <taxon>Pseudomonadota</taxon>
        <taxon>Betaproteobacteria</taxon>
        <taxon>Burkholderiales</taxon>
        <taxon>Oxalobacteraceae</taxon>
        <taxon>Telluria group</taxon>
        <taxon>Massilia</taxon>
    </lineage>
</organism>
<keyword evidence="1" id="KW-0678">Repressor</keyword>